<accession>A0ABW2IH26</accession>
<sequence length="289" mass="32827">MRNGFWGRMLNAKSFKLTNNTLSEEEIQALQTLGILIELKPLVFANCPHCIQEIPIEYTSDRKPYISCQDGLIELDASTIQRWRIDKQRLFTFLRLELELTEQSNKLEDYIQYLGRMPSSNGGTPIWGLVTNDSYESLLYAKHHLETRSPNDQGLILVDYPLGLATIWPRGHSSLLLDDILNFKNGNLTININLLKQSFPETKKSKGKSGAPQKNDSCPVAVFQKRIQSGKALNTSCKDEAMDIANIETVKFGSNNARSWSSVRNAISKPYKQWKELGFPTDYQISHIT</sequence>
<organism evidence="1 2">
    <name type="scientific">Hirschia litorea</name>
    <dbReference type="NCBI Taxonomy" id="1199156"/>
    <lineage>
        <taxon>Bacteria</taxon>
        <taxon>Pseudomonadati</taxon>
        <taxon>Pseudomonadota</taxon>
        <taxon>Alphaproteobacteria</taxon>
        <taxon>Hyphomonadales</taxon>
        <taxon>Hyphomonadaceae</taxon>
        <taxon>Hirschia</taxon>
    </lineage>
</organism>
<protein>
    <submittedName>
        <fullName evidence="1">Uncharacterized protein</fullName>
    </submittedName>
</protein>
<keyword evidence="2" id="KW-1185">Reference proteome</keyword>
<reference evidence="2" key="1">
    <citation type="journal article" date="2019" name="Int. J. Syst. Evol. Microbiol.">
        <title>The Global Catalogue of Microorganisms (GCM) 10K type strain sequencing project: providing services to taxonomists for standard genome sequencing and annotation.</title>
        <authorList>
            <consortium name="The Broad Institute Genomics Platform"/>
            <consortium name="The Broad Institute Genome Sequencing Center for Infectious Disease"/>
            <person name="Wu L."/>
            <person name="Ma J."/>
        </authorList>
    </citation>
    <scope>NUCLEOTIDE SEQUENCE [LARGE SCALE GENOMIC DNA]</scope>
    <source>
        <strain evidence="2">CCUG 51308</strain>
    </source>
</reference>
<proteinExistence type="predicted"/>
<dbReference type="RefSeq" id="WP_382165280.1">
    <property type="nucleotide sequence ID" value="NZ_JBHTBR010000002.1"/>
</dbReference>
<name>A0ABW2IH26_9PROT</name>
<evidence type="ECO:0000313" key="2">
    <source>
        <dbReference type="Proteomes" id="UP001596492"/>
    </source>
</evidence>
<comment type="caution">
    <text evidence="1">The sequence shown here is derived from an EMBL/GenBank/DDBJ whole genome shotgun (WGS) entry which is preliminary data.</text>
</comment>
<dbReference type="Proteomes" id="UP001596492">
    <property type="component" value="Unassembled WGS sequence"/>
</dbReference>
<evidence type="ECO:0000313" key="1">
    <source>
        <dbReference type="EMBL" id="MFC7290410.1"/>
    </source>
</evidence>
<gene>
    <name evidence="1" type="ORF">ACFQS8_02180</name>
</gene>
<dbReference type="EMBL" id="JBHTBR010000002">
    <property type="protein sequence ID" value="MFC7290410.1"/>
    <property type="molecule type" value="Genomic_DNA"/>
</dbReference>